<dbReference type="GO" id="GO:0003677">
    <property type="term" value="F:DNA binding"/>
    <property type="evidence" value="ECO:0007669"/>
    <property type="project" value="UniProtKB-KW"/>
</dbReference>
<name>A0A0S4WUR3_RALSL</name>
<sequence>MFIRAYLRASTKEQDASRAKNDLIEFAKERGLQIAAFYVENESGASLERPELFRLLGDCHEGDVLLCEQVDRLSRLNAGDWDKLKSELQSRRVRVVALDLPTSWQMVKQSDDITGRMMDALNSMMLDVLAAIARKDYEDRRRRQQQGIEKLKAAGGYPGRKPDEQRNAVIVQMLRRGDSWNSVIAATKCSRSTLSRLSRQIKEEDLKGPTGIGPDGVPAALIEWDRRKSRGA</sequence>
<dbReference type="AlphaFoldDB" id="A0A0S4WUR3"/>
<dbReference type="InterPro" id="IPR006118">
    <property type="entry name" value="Recombinase_CS"/>
</dbReference>
<reference evidence="8" key="1">
    <citation type="submission" date="2015-10" db="EMBL/GenBank/DDBJ databases">
        <authorList>
            <person name="Gilbert D.G."/>
        </authorList>
    </citation>
    <scope>NUCLEOTIDE SEQUENCE</scope>
    <source>
        <strain evidence="8">Phyl III-seqv23</strain>
    </source>
</reference>
<organism evidence="8">
    <name type="scientific">Ralstonia solanacearum</name>
    <name type="common">Pseudomonas solanacearum</name>
    <dbReference type="NCBI Taxonomy" id="305"/>
    <lineage>
        <taxon>Bacteria</taxon>
        <taxon>Pseudomonadati</taxon>
        <taxon>Pseudomonadota</taxon>
        <taxon>Betaproteobacteria</taxon>
        <taxon>Burkholderiales</taxon>
        <taxon>Burkholderiaceae</taxon>
        <taxon>Ralstonia</taxon>
        <taxon>Ralstonia solanacearum species complex</taxon>
    </lineage>
</organism>
<evidence type="ECO:0000313" key="8">
    <source>
        <dbReference type="EMBL" id="CUV55117.1"/>
    </source>
</evidence>
<dbReference type="Gene3D" id="3.40.50.1390">
    <property type="entry name" value="Resolvase, N-terminal catalytic domain"/>
    <property type="match status" value="1"/>
</dbReference>
<keyword evidence="2" id="KW-0238">DNA-binding</keyword>
<dbReference type="PROSITE" id="PS51736">
    <property type="entry name" value="RECOMBINASES_3"/>
    <property type="match status" value="1"/>
</dbReference>
<feature type="domain" description="Resolvase/invertase-type recombinase catalytic" evidence="7">
    <location>
        <begin position="2"/>
        <end position="155"/>
    </location>
</feature>
<dbReference type="FunFam" id="3.40.50.1390:FF:000010">
    <property type="entry name" value="Recombinase resolvase family"/>
    <property type="match status" value="1"/>
</dbReference>
<evidence type="ECO:0000256" key="1">
    <source>
        <dbReference type="ARBA" id="ARBA00022908"/>
    </source>
</evidence>
<protein>
    <submittedName>
        <fullName evidence="8">Resolvase domain protein (Modular protein)</fullName>
    </submittedName>
</protein>
<dbReference type="GO" id="GO:0000150">
    <property type="term" value="F:DNA strand exchange activity"/>
    <property type="evidence" value="ECO:0007669"/>
    <property type="project" value="InterPro"/>
</dbReference>
<evidence type="ECO:0000256" key="6">
    <source>
        <dbReference type="SAM" id="MobiDB-lite"/>
    </source>
</evidence>
<accession>A0A0S4WUR3</accession>
<dbReference type="PANTHER" id="PTHR30461:SF25">
    <property type="entry name" value="RESOLVASE-RELATED"/>
    <property type="match status" value="1"/>
</dbReference>
<proteinExistence type="predicted"/>
<feature type="region of interest" description="Disordered" evidence="6">
    <location>
        <begin position="201"/>
        <end position="232"/>
    </location>
</feature>
<evidence type="ECO:0000256" key="3">
    <source>
        <dbReference type="ARBA" id="ARBA00023172"/>
    </source>
</evidence>
<evidence type="ECO:0000256" key="4">
    <source>
        <dbReference type="PIRSR" id="PIRSR606118-50"/>
    </source>
</evidence>
<gene>
    <name evidence="8" type="ORF">RUN215_v1_430033</name>
</gene>
<dbReference type="PROSITE" id="PS00397">
    <property type="entry name" value="RECOMBINASES_1"/>
    <property type="match status" value="1"/>
</dbReference>
<dbReference type="InterPro" id="IPR036162">
    <property type="entry name" value="Resolvase-like_N_sf"/>
</dbReference>
<dbReference type="InterPro" id="IPR006119">
    <property type="entry name" value="Resolv_N"/>
</dbReference>
<evidence type="ECO:0000259" key="7">
    <source>
        <dbReference type="PROSITE" id="PS51736"/>
    </source>
</evidence>
<dbReference type="CDD" id="cd03767">
    <property type="entry name" value="SR_Res_par"/>
    <property type="match status" value="1"/>
</dbReference>
<dbReference type="PANTHER" id="PTHR30461">
    <property type="entry name" value="DNA-INVERTASE FROM LAMBDOID PROPHAGE"/>
    <property type="match status" value="1"/>
</dbReference>
<dbReference type="EMBL" id="LN899820">
    <property type="protein sequence ID" value="CUV55117.1"/>
    <property type="molecule type" value="Genomic_DNA"/>
</dbReference>
<evidence type="ECO:0000256" key="2">
    <source>
        <dbReference type="ARBA" id="ARBA00023125"/>
    </source>
</evidence>
<dbReference type="PROSITE" id="PS00398">
    <property type="entry name" value="RECOMBINASES_2"/>
    <property type="match status" value="1"/>
</dbReference>
<dbReference type="Pfam" id="PF00239">
    <property type="entry name" value="Resolvase"/>
    <property type="match status" value="1"/>
</dbReference>
<keyword evidence="3" id="KW-0233">DNA recombination</keyword>
<feature type="active site" description="O-(5'-phospho-DNA)-serine intermediate" evidence="4 5">
    <location>
        <position position="10"/>
    </location>
</feature>
<evidence type="ECO:0000256" key="5">
    <source>
        <dbReference type="PROSITE-ProRule" id="PRU10137"/>
    </source>
</evidence>
<dbReference type="InterPro" id="IPR050639">
    <property type="entry name" value="SSR_resolvase"/>
</dbReference>
<dbReference type="GO" id="GO:0015074">
    <property type="term" value="P:DNA integration"/>
    <property type="evidence" value="ECO:0007669"/>
    <property type="project" value="UniProtKB-KW"/>
</dbReference>
<dbReference type="SMART" id="SM00857">
    <property type="entry name" value="Resolvase"/>
    <property type="match status" value="1"/>
</dbReference>
<dbReference type="SUPFAM" id="SSF53041">
    <property type="entry name" value="Resolvase-like"/>
    <property type="match status" value="1"/>
</dbReference>
<keyword evidence="1" id="KW-0229">DNA integration</keyword>